<dbReference type="EMBL" id="JARQZJ010000125">
    <property type="protein sequence ID" value="KAK9890349.1"/>
    <property type="molecule type" value="Genomic_DNA"/>
</dbReference>
<evidence type="ECO:0000313" key="2">
    <source>
        <dbReference type="Proteomes" id="UP001431783"/>
    </source>
</evidence>
<evidence type="ECO:0000313" key="1">
    <source>
        <dbReference type="EMBL" id="KAK9890349.1"/>
    </source>
</evidence>
<dbReference type="Proteomes" id="UP001431783">
    <property type="component" value="Unassembled WGS sequence"/>
</dbReference>
<sequence length="94" mass="11020">MYPIRHKVEEEPVSSALELPLMSIRHRHYIRDARISVKLTLLTLENESMKQTRHKVTLYNTNDSEWIDAYLEIDGFEPIITIRIKIKDSVPKSG</sequence>
<accession>A0AAW1VB59</accession>
<comment type="caution">
    <text evidence="1">The sequence shown here is derived from an EMBL/GenBank/DDBJ whole genome shotgun (WGS) entry which is preliminary data.</text>
</comment>
<gene>
    <name evidence="1" type="ORF">WA026_010444</name>
</gene>
<dbReference type="AlphaFoldDB" id="A0AAW1VB59"/>
<protein>
    <submittedName>
        <fullName evidence="1">Uncharacterized protein</fullName>
    </submittedName>
</protein>
<reference evidence="1 2" key="1">
    <citation type="submission" date="2023-03" db="EMBL/GenBank/DDBJ databases">
        <title>Genome insight into feeding habits of ladybird beetles.</title>
        <authorList>
            <person name="Li H.-S."/>
            <person name="Huang Y.-H."/>
            <person name="Pang H."/>
        </authorList>
    </citation>
    <scope>NUCLEOTIDE SEQUENCE [LARGE SCALE GENOMIC DNA]</scope>
    <source>
        <strain evidence="1">SYSU_2023b</strain>
        <tissue evidence="1">Whole body</tissue>
    </source>
</reference>
<keyword evidence="2" id="KW-1185">Reference proteome</keyword>
<proteinExistence type="predicted"/>
<organism evidence="1 2">
    <name type="scientific">Henosepilachna vigintioctopunctata</name>
    <dbReference type="NCBI Taxonomy" id="420089"/>
    <lineage>
        <taxon>Eukaryota</taxon>
        <taxon>Metazoa</taxon>
        <taxon>Ecdysozoa</taxon>
        <taxon>Arthropoda</taxon>
        <taxon>Hexapoda</taxon>
        <taxon>Insecta</taxon>
        <taxon>Pterygota</taxon>
        <taxon>Neoptera</taxon>
        <taxon>Endopterygota</taxon>
        <taxon>Coleoptera</taxon>
        <taxon>Polyphaga</taxon>
        <taxon>Cucujiformia</taxon>
        <taxon>Coccinelloidea</taxon>
        <taxon>Coccinellidae</taxon>
        <taxon>Epilachninae</taxon>
        <taxon>Epilachnini</taxon>
        <taxon>Henosepilachna</taxon>
    </lineage>
</organism>
<name>A0AAW1VB59_9CUCU</name>